<evidence type="ECO:0008006" key="3">
    <source>
        <dbReference type="Google" id="ProtNLM"/>
    </source>
</evidence>
<evidence type="ECO:0000313" key="1">
    <source>
        <dbReference type="EMBL" id="GGB51184.1"/>
    </source>
</evidence>
<evidence type="ECO:0000313" key="2">
    <source>
        <dbReference type="Proteomes" id="UP000614261"/>
    </source>
</evidence>
<name>A0ABQ1ISS2_9SPHN</name>
<reference evidence="2" key="1">
    <citation type="journal article" date="2019" name="Int. J. Syst. Evol. Microbiol.">
        <title>The Global Catalogue of Microorganisms (GCM) 10K type strain sequencing project: providing services to taxonomists for standard genome sequencing and annotation.</title>
        <authorList>
            <consortium name="The Broad Institute Genomics Platform"/>
            <consortium name="The Broad Institute Genome Sequencing Center for Infectious Disease"/>
            <person name="Wu L."/>
            <person name="Ma J."/>
        </authorList>
    </citation>
    <scope>NUCLEOTIDE SEQUENCE [LARGE SCALE GENOMIC DNA]</scope>
    <source>
        <strain evidence="2">CGMCC 1.12851</strain>
    </source>
</reference>
<protein>
    <recommendedName>
        <fullName evidence="3">YciE/YciF family protein</fullName>
    </recommendedName>
</protein>
<dbReference type="EMBL" id="BMGD01000001">
    <property type="protein sequence ID" value="GGB51184.1"/>
    <property type="molecule type" value="Genomic_DNA"/>
</dbReference>
<dbReference type="InterPro" id="IPR047114">
    <property type="entry name" value="YciF"/>
</dbReference>
<dbReference type="PANTHER" id="PTHR30565:SF9">
    <property type="entry name" value="PROTEIN YCIF"/>
    <property type="match status" value="1"/>
</dbReference>
<dbReference type="Gene3D" id="1.20.1260.10">
    <property type="match status" value="1"/>
</dbReference>
<gene>
    <name evidence="1" type="ORF">GCM10010833_02400</name>
</gene>
<dbReference type="RefSeq" id="WP_188512540.1">
    <property type="nucleotide sequence ID" value="NZ_BMGD01000001.1"/>
</dbReference>
<dbReference type="Proteomes" id="UP000614261">
    <property type="component" value="Unassembled WGS sequence"/>
</dbReference>
<dbReference type="InterPro" id="IPR010287">
    <property type="entry name" value="DUF892_YciF-like"/>
</dbReference>
<comment type="caution">
    <text evidence="1">The sequence shown here is derived from an EMBL/GenBank/DDBJ whole genome shotgun (WGS) entry which is preliminary data.</text>
</comment>
<keyword evidence="2" id="KW-1185">Reference proteome</keyword>
<proteinExistence type="predicted"/>
<dbReference type="SUPFAM" id="SSF47240">
    <property type="entry name" value="Ferritin-like"/>
    <property type="match status" value="1"/>
</dbReference>
<organism evidence="1 2">
    <name type="scientific">Blastomonas aquatica</name>
    <dbReference type="NCBI Taxonomy" id="1510276"/>
    <lineage>
        <taxon>Bacteria</taxon>
        <taxon>Pseudomonadati</taxon>
        <taxon>Pseudomonadota</taxon>
        <taxon>Alphaproteobacteria</taxon>
        <taxon>Sphingomonadales</taxon>
        <taxon>Sphingomonadaceae</taxon>
        <taxon>Blastomonas</taxon>
    </lineage>
</organism>
<sequence>MSAPENLTDLYTGELQDLWSANDQMAKAVKKMTSKVSDSDLKDMLTKSQEGIAAHTQILKDLLEESDEKVKKEHCKGMEGLVAEAIKHTTEDAPDKGPVLDAVVIAQFQRMSHYGIAGFGTAAAFAEALNLKKAVKALNKATKEIYGSDEYMTKLAETNVNIDAKED</sequence>
<dbReference type="InterPro" id="IPR009078">
    <property type="entry name" value="Ferritin-like_SF"/>
</dbReference>
<dbReference type="Pfam" id="PF05974">
    <property type="entry name" value="DUF892"/>
    <property type="match status" value="1"/>
</dbReference>
<dbReference type="PANTHER" id="PTHR30565">
    <property type="entry name" value="PROTEIN YCIF"/>
    <property type="match status" value="1"/>
</dbReference>
<accession>A0ABQ1ISS2</accession>
<dbReference type="InterPro" id="IPR012347">
    <property type="entry name" value="Ferritin-like"/>
</dbReference>